<proteinExistence type="predicted"/>
<keyword evidence="1" id="KW-0472">Membrane</keyword>
<reference evidence="2 3" key="1">
    <citation type="submission" date="2019-02" db="EMBL/GenBank/DDBJ databases">
        <title>Deep-cultivation of Planctomycetes and their phenomic and genomic characterization uncovers novel biology.</title>
        <authorList>
            <person name="Wiegand S."/>
            <person name="Jogler M."/>
            <person name="Boedeker C."/>
            <person name="Pinto D."/>
            <person name="Vollmers J."/>
            <person name="Rivas-Marin E."/>
            <person name="Kohn T."/>
            <person name="Peeters S.H."/>
            <person name="Heuer A."/>
            <person name="Rast P."/>
            <person name="Oberbeckmann S."/>
            <person name="Bunk B."/>
            <person name="Jeske O."/>
            <person name="Meyerdierks A."/>
            <person name="Storesund J.E."/>
            <person name="Kallscheuer N."/>
            <person name="Luecker S."/>
            <person name="Lage O.M."/>
            <person name="Pohl T."/>
            <person name="Merkel B.J."/>
            <person name="Hornburger P."/>
            <person name="Mueller R.-W."/>
            <person name="Bruemmer F."/>
            <person name="Labrenz M."/>
            <person name="Spormann A.M."/>
            <person name="Op Den Camp H."/>
            <person name="Overmann J."/>
            <person name="Amann R."/>
            <person name="Jetten M.S.M."/>
            <person name="Mascher T."/>
            <person name="Medema M.H."/>
            <person name="Devos D.P."/>
            <person name="Kaster A.-K."/>
            <person name="Ovreas L."/>
            <person name="Rohde M."/>
            <person name="Galperin M.Y."/>
            <person name="Jogler C."/>
        </authorList>
    </citation>
    <scope>NUCLEOTIDE SEQUENCE [LARGE SCALE GENOMIC DNA]</scope>
    <source>
        <strain evidence="2 3">Pan54</strain>
    </source>
</reference>
<feature type="transmembrane region" description="Helical" evidence="1">
    <location>
        <begin position="320"/>
        <end position="353"/>
    </location>
</feature>
<feature type="transmembrane region" description="Helical" evidence="1">
    <location>
        <begin position="374"/>
        <end position="395"/>
    </location>
</feature>
<keyword evidence="3" id="KW-1185">Reference proteome</keyword>
<dbReference type="AlphaFoldDB" id="A0A5C5X9Y2"/>
<accession>A0A5C5X9Y2</accession>
<name>A0A5C5X9Y2_9PLAN</name>
<evidence type="ECO:0000313" key="2">
    <source>
        <dbReference type="EMBL" id="TWT59967.1"/>
    </source>
</evidence>
<comment type="caution">
    <text evidence="2">The sequence shown here is derived from an EMBL/GenBank/DDBJ whole genome shotgun (WGS) entry which is preliminary data.</text>
</comment>
<evidence type="ECO:0000313" key="3">
    <source>
        <dbReference type="Proteomes" id="UP000316095"/>
    </source>
</evidence>
<dbReference type="Proteomes" id="UP000316095">
    <property type="component" value="Unassembled WGS sequence"/>
</dbReference>
<keyword evidence="1" id="KW-0812">Transmembrane</keyword>
<dbReference type="RefSeq" id="WP_146502143.1">
    <property type="nucleotide sequence ID" value="NZ_SJPG01000001.1"/>
</dbReference>
<protein>
    <recommendedName>
        <fullName evidence="4">DoxX</fullName>
    </recommendedName>
</protein>
<dbReference type="OrthoDB" id="262907at2"/>
<keyword evidence="1" id="KW-1133">Transmembrane helix</keyword>
<gene>
    <name evidence="2" type="ORF">Pan54_06780</name>
</gene>
<evidence type="ECO:0000256" key="1">
    <source>
        <dbReference type="SAM" id="Phobius"/>
    </source>
</evidence>
<dbReference type="EMBL" id="SJPG01000001">
    <property type="protein sequence ID" value="TWT59967.1"/>
    <property type="molecule type" value="Genomic_DNA"/>
</dbReference>
<evidence type="ECO:0008006" key="4">
    <source>
        <dbReference type="Google" id="ProtNLM"/>
    </source>
</evidence>
<sequence length="411" mass="46868">MADYDIRKISILACIALVVLRLSIGWQLLYEGLWKLDSQNTASAWTAEPYLKNSQGPLRDYFRSLSGDPDDLRDLDYETVAARWTGWAERFKQHYQLDDRQKRIIDEMVHGSKDFRVELNALPEGVELTGSVGKVVTFLPDEKRLIVDGKLHLTPREKQALLAQVNFNEETDDVDAIQDEVKKDFVKKVLYLYKRQSSLSYLEKALASLKGDPEWAGSVDDKQKGTLDGNTLGKIQLYRDRLDRYEQKLANVKTHFDQDHLDYDWKEIQTLRAELVGPIRKLESDMKWDAEKMLSTSQLALGPMQPQYTAQRDIDLKTMWGLTIIGGLLLAGFMTRVAALGGAFLLLQFYLAYPPIPGYPQPPGPEHAIVINKTFIEVLVLLVYVFLPTGSWFGIDAIFSGFFKKKPADDR</sequence>
<organism evidence="2 3">
    <name type="scientific">Rubinisphaera italica</name>
    <dbReference type="NCBI Taxonomy" id="2527969"/>
    <lineage>
        <taxon>Bacteria</taxon>
        <taxon>Pseudomonadati</taxon>
        <taxon>Planctomycetota</taxon>
        <taxon>Planctomycetia</taxon>
        <taxon>Planctomycetales</taxon>
        <taxon>Planctomycetaceae</taxon>
        <taxon>Rubinisphaera</taxon>
    </lineage>
</organism>